<sequence>MLGGAVVRAILTGEMYPRILLNQVILRSKTEAMVTQARAAAIKGFLVRKSRMIKKGENIFMSLNEESTNTAYVLGRTFAILEKIQKDALGDINSTIKDKYFASACSNPSLVFPNLLKLAQHHIAKLDGTYLNILLGKCLSLIEGDVFPSTLNMENQGRFILGYYQQNQNLYTKREQNNSKEENI</sequence>
<proteinExistence type="predicted"/>
<protein>
    <submittedName>
        <fullName evidence="1">Uncharacterized protein</fullName>
    </submittedName>
</protein>
<name>A0A645G352_9ZZZZ</name>
<dbReference type="EMBL" id="VSSQ01068122">
    <property type="protein sequence ID" value="MPN20372.1"/>
    <property type="molecule type" value="Genomic_DNA"/>
</dbReference>
<comment type="caution">
    <text evidence="1">The sequence shown here is derived from an EMBL/GenBank/DDBJ whole genome shotgun (WGS) entry which is preliminary data.</text>
</comment>
<reference evidence="1" key="1">
    <citation type="submission" date="2019-08" db="EMBL/GenBank/DDBJ databases">
        <authorList>
            <person name="Kucharzyk K."/>
            <person name="Murdoch R.W."/>
            <person name="Higgins S."/>
            <person name="Loffler F."/>
        </authorList>
    </citation>
    <scope>NUCLEOTIDE SEQUENCE</scope>
</reference>
<dbReference type="Pfam" id="PF09709">
    <property type="entry name" value="Cas_Csd1"/>
    <property type="match status" value="1"/>
</dbReference>
<dbReference type="AlphaFoldDB" id="A0A645G352"/>
<gene>
    <name evidence="1" type="ORF">SDC9_167751</name>
</gene>
<accession>A0A645G352</accession>
<organism evidence="1">
    <name type="scientific">bioreactor metagenome</name>
    <dbReference type="NCBI Taxonomy" id="1076179"/>
    <lineage>
        <taxon>unclassified sequences</taxon>
        <taxon>metagenomes</taxon>
        <taxon>ecological metagenomes</taxon>
    </lineage>
</organism>
<dbReference type="InterPro" id="IPR010144">
    <property type="entry name" value="CRISPR-assoc_prot_Csd1-typ"/>
</dbReference>
<evidence type="ECO:0000313" key="1">
    <source>
        <dbReference type="EMBL" id="MPN20372.1"/>
    </source>
</evidence>